<dbReference type="Pfam" id="PF05709">
    <property type="entry name" value="Sipho_tail"/>
    <property type="match status" value="1"/>
</dbReference>
<name>A0ABY5BQ84_9LACO</name>
<feature type="domain" description="Siphovirus-type tail component RIFT-related" evidence="1">
    <location>
        <begin position="17"/>
        <end position="112"/>
    </location>
</feature>
<dbReference type="Gene3D" id="2.40.30.200">
    <property type="match status" value="1"/>
</dbReference>
<dbReference type="InterPro" id="IPR008841">
    <property type="entry name" value="Siphovirus-type_tail_N"/>
</dbReference>
<dbReference type="EMBL" id="CP097116">
    <property type="protein sequence ID" value="USS85086.1"/>
    <property type="molecule type" value="Genomic_DNA"/>
</dbReference>
<reference evidence="2" key="1">
    <citation type="submission" date="2022-05" db="EMBL/GenBank/DDBJ databases">
        <authorList>
            <person name="Oliphant S.A."/>
            <person name="Watson-Haigh N.S."/>
            <person name="Sumby K.M."/>
            <person name="Gardner J.M."/>
            <person name="Jiranek V."/>
        </authorList>
    </citation>
    <scope>NUCLEOTIDE SEQUENCE</scope>
    <source>
        <strain evidence="2">KI16_H9</strain>
    </source>
</reference>
<dbReference type="RefSeq" id="WP_252749981.1">
    <property type="nucleotide sequence ID" value="NZ_CP097116.1"/>
</dbReference>
<gene>
    <name evidence="2" type="ORF">M3M35_07290</name>
</gene>
<evidence type="ECO:0000313" key="2">
    <source>
        <dbReference type="EMBL" id="USS85086.1"/>
    </source>
</evidence>
<protein>
    <submittedName>
        <fullName evidence="2">Phage tail family protein</fullName>
    </submittedName>
</protein>
<evidence type="ECO:0000313" key="3">
    <source>
        <dbReference type="Proteomes" id="UP001056707"/>
    </source>
</evidence>
<organism evidence="2 3">
    <name type="scientific">Fructilactobacillus myrtifloralis</name>
    <dbReference type="NCBI Taxonomy" id="2940301"/>
    <lineage>
        <taxon>Bacteria</taxon>
        <taxon>Bacillati</taxon>
        <taxon>Bacillota</taxon>
        <taxon>Bacilli</taxon>
        <taxon>Lactobacillales</taxon>
        <taxon>Lactobacillaceae</taxon>
        <taxon>Fructilactobacillus</taxon>
    </lineage>
</organism>
<sequence length="278" mass="32377">MQPELYLMIDGQPEFNVKDKLPFVDYMGLDSDNPVVANNYQEFTGQDGSLFNSSVIQKRTVNLKFYFHIDNYPDYRNKAHQINQFFHQKRIYRIRDNSEPALVQFCRPTTFPIQPVDSGSHDCTISVPMENPTGYKFSRYDSLNQNDLWDDYPLSWDVPIIQAEDYHFQDEFSFQLLNPGGVPVDPYAERHDLKIYLDWSGPLISLRNLTNSSSYAFYGQNDHNRRIVIDGCETYQDGAQISEQTDFGSLKLEPGFNHIVVGGCRHFEARFKFPFIYV</sequence>
<proteinExistence type="predicted"/>
<accession>A0ABY5BQ84</accession>
<evidence type="ECO:0000259" key="1">
    <source>
        <dbReference type="Pfam" id="PF05709"/>
    </source>
</evidence>
<keyword evidence="3" id="KW-1185">Reference proteome</keyword>
<dbReference type="Proteomes" id="UP001056707">
    <property type="component" value="Chromosome"/>
</dbReference>